<dbReference type="Proteomes" id="UP000599179">
    <property type="component" value="Unassembled WGS sequence"/>
</dbReference>
<dbReference type="InterPro" id="IPR050833">
    <property type="entry name" value="Poly_Biosynth_Transport"/>
</dbReference>
<gene>
    <name evidence="7" type="ORF">GCM10010832_12460</name>
</gene>
<evidence type="ECO:0000256" key="3">
    <source>
        <dbReference type="ARBA" id="ARBA00022692"/>
    </source>
</evidence>
<keyword evidence="2" id="KW-1003">Cell membrane</keyword>
<organism evidence="7 8">
    <name type="scientific">Psychroflexus planctonicus</name>
    <dbReference type="NCBI Taxonomy" id="1526575"/>
    <lineage>
        <taxon>Bacteria</taxon>
        <taxon>Pseudomonadati</taxon>
        <taxon>Bacteroidota</taxon>
        <taxon>Flavobacteriia</taxon>
        <taxon>Flavobacteriales</taxon>
        <taxon>Flavobacteriaceae</taxon>
        <taxon>Psychroflexus</taxon>
    </lineage>
</organism>
<feature type="transmembrane region" description="Helical" evidence="6">
    <location>
        <begin position="403"/>
        <end position="421"/>
    </location>
</feature>
<dbReference type="RefSeq" id="WP_188458248.1">
    <property type="nucleotide sequence ID" value="NZ_BMGM01000005.1"/>
</dbReference>
<feature type="transmembrane region" description="Helical" evidence="6">
    <location>
        <begin position="305"/>
        <end position="327"/>
    </location>
</feature>
<feature type="transmembrane region" description="Helical" evidence="6">
    <location>
        <begin position="378"/>
        <end position="397"/>
    </location>
</feature>
<evidence type="ECO:0000256" key="2">
    <source>
        <dbReference type="ARBA" id="ARBA00022475"/>
    </source>
</evidence>
<dbReference type="InterPro" id="IPR002797">
    <property type="entry name" value="Polysacc_synth"/>
</dbReference>
<feature type="transmembrane region" description="Helical" evidence="6">
    <location>
        <begin position="50"/>
        <end position="70"/>
    </location>
</feature>
<keyword evidence="8" id="KW-1185">Reference proteome</keyword>
<evidence type="ECO:0000313" key="7">
    <source>
        <dbReference type="EMBL" id="GGE33810.1"/>
    </source>
</evidence>
<evidence type="ECO:0000256" key="6">
    <source>
        <dbReference type="SAM" id="Phobius"/>
    </source>
</evidence>
<name>A0ABQ1SER4_9FLAO</name>
<feature type="transmembrane region" description="Helical" evidence="6">
    <location>
        <begin position="91"/>
        <end position="112"/>
    </location>
</feature>
<feature type="transmembrane region" description="Helical" evidence="6">
    <location>
        <begin position="21"/>
        <end position="44"/>
    </location>
</feature>
<feature type="transmembrane region" description="Helical" evidence="6">
    <location>
        <begin position="262"/>
        <end position="285"/>
    </location>
</feature>
<dbReference type="PANTHER" id="PTHR30250:SF11">
    <property type="entry name" value="O-ANTIGEN TRANSPORTER-RELATED"/>
    <property type="match status" value="1"/>
</dbReference>
<evidence type="ECO:0000256" key="4">
    <source>
        <dbReference type="ARBA" id="ARBA00022989"/>
    </source>
</evidence>
<evidence type="ECO:0000256" key="1">
    <source>
        <dbReference type="ARBA" id="ARBA00004651"/>
    </source>
</evidence>
<evidence type="ECO:0000313" key="8">
    <source>
        <dbReference type="Proteomes" id="UP000599179"/>
    </source>
</evidence>
<dbReference type="PANTHER" id="PTHR30250">
    <property type="entry name" value="PST FAMILY PREDICTED COLANIC ACID TRANSPORTER"/>
    <property type="match status" value="1"/>
</dbReference>
<dbReference type="EMBL" id="BMGM01000005">
    <property type="protein sequence ID" value="GGE33810.1"/>
    <property type="molecule type" value="Genomic_DNA"/>
</dbReference>
<keyword evidence="5 6" id="KW-0472">Membrane</keyword>
<feature type="transmembrane region" description="Helical" evidence="6">
    <location>
        <begin position="339"/>
        <end position="366"/>
    </location>
</feature>
<dbReference type="Pfam" id="PF01943">
    <property type="entry name" value="Polysacc_synt"/>
    <property type="match status" value="1"/>
</dbReference>
<feature type="transmembrane region" description="Helical" evidence="6">
    <location>
        <begin position="165"/>
        <end position="185"/>
    </location>
</feature>
<keyword evidence="4 6" id="KW-1133">Transmembrane helix</keyword>
<keyword evidence="3 6" id="KW-0812">Transmembrane</keyword>
<feature type="transmembrane region" description="Helical" evidence="6">
    <location>
        <begin position="233"/>
        <end position="256"/>
    </location>
</feature>
<reference evidence="8" key="1">
    <citation type="journal article" date="2019" name="Int. J. Syst. Evol. Microbiol.">
        <title>The Global Catalogue of Microorganisms (GCM) 10K type strain sequencing project: providing services to taxonomists for standard genome sequencing and annotation.</title>
        <authorList>
            <consortium name="The Broad Institute Genomics Platform"/>
            <consortium name="The Broad Institute Genome Sequencing Center for Infectious Disease"/>
            <person name="Wu L."/>
            <person name="Ma J."/>
        </authorList>
    </citation>
    <scope>NUCLEOTIDE SEQUENCE [LARGE SCALE GENOMIC DNA]</scope>
    <source>
        <strain evidence="8">CGMCC 1.12931</strain>
    </source>
</reference>
<proteinExistence type="predicted"/>
<sequence length="441" mass="49978">MINKIKSVFQDVDLKEILSKGFSFLLLKLGGTIIGYLFTLFITVKFGANTYGLIALCFSIFLILSVVGKLGLDTNVLKFFSDDSNDKETGLFFKSILKSLLFSSIIAILLYLFRYEFVYYIFKEPKPQLLPYLPWILAAIPFWSANHVCSGYLRAKKQTNAFAFFYNPSRFLFSLLILLALYTVINNPIIVIQAHFFGVLISFFLSFTWVVFKMKKIHFKNVTSSWVFTKNALPMMFSSSILILLGWMDTFVMGIYETDTEIGIYNVSLKVATLASFSLEAINSILAPKIAKSYWKKEIDNFKKLILFSTKLNFTICCIVIIFIILFNDFLLALFGEEFLAGSTILFIFCFGQFVNSFSGSVGVILQMMGKQKVYQNIVLIALALNLIATFILTPIYGGIGAATATVLSMMFWNLAGAMYLKIKLNITSYFNPFQKIIIKS</sequence>
<comment type="subcellular location">
    <subcellularLocation>
        <location evidence="1">Cell membrane</location>
        <topology evidence="1">Multi-pass membrane protein</topology>
    </subcellularLocation>
</comment>
<accession>A0ABQ1SER4</accession>
<evidence type="ECO:0000256" key="5">
    <source>
        <dbReference type="ARBA" id="ARBA00023136"/>
    </source>
</evidence>
<comment type="caution">
    <text evidence="7">The sequence shown here is derived from an EMBL/GenBank/DDBJ whole genome shotgun (WGS) entry which is preliminary data.</text>
</comment>
<feature type="transmembrane region" description="Helical" evidence="6">
    <location>
        <begin position="132"/>
        <end position="153"/>
    </location>
</feature>
<protein>
    <submittedName>
        <fullName evidence="7">Capsular polysaccharide biosynthesis protein</fullName>
    </submittedName>
</protein>
<feature type="transmembrane region" description="Helical" evidence="6">
    <location>
        <begin position="191"/>
        <end position="212"/>
    </location>
</feature>